<dbReference type="InterPro" id="IPR025194">
    <property type="entry name" value="RodZ-like_C"/>
</dbReference>
<gene>
    <name evidence="4" type="ORF">L0668_00520</name>
</gene>
<dbReference type="SUPFAM" id="SSF47413">
    <property type="entry name" value="lambda repressor-like DNA-binding domains"/>
    <property type="match status" value="1"/>
</dbReference>
<proteinExistence type="predicted"/>
<dbReference type="InterPro" id="IPR050400">
    <property type="entry name" value="Bact_Cytoskel_RodZ"/>
</dbReference>
<dbReference type="Proteomes" id="UP001521137">
    <property type="component" value="Unassembled WGS sequence"/>
</dbReference>
<dbReference type="RefSeq" id="WP_235310104.1">
    <property type="nucleotide sequence ID" value="NZ_JAKGAS010000001.1"/>
</dbReference>
<dbReference type="PROSITE" id="PS50943">
    <property type="entry name" value="HTH_CROC1"/>
    <property type="match status" value="1"/>
</dbReference>
<dbReference type="PANTHER" id="PTHR34475">
    <property type="match status" value="1"/>
</dbReference>
<name>A0ABS9D299_9ALTE</name>
<dbReference type="CDD" id="cd00093">
    <property type="entry name" value="HTH_XRE"/>
    <property type="match status" value="1"/>
</dbReference>
<keyword evidence="2" id="KW-0812">Transmembrane</keyword>
<keyword evidence="2" id="KW-1133">Transmembrane helix</keyword>
<organism evidence="4 5">
    <name type="scientific">Paraglaciecola algarum</name>
    <dbReference type="NCBI Taxonomy" id="3050085"/>
    <lineage>
        <taxon>Bacteria</taxon>
        <taxon>Pseudomonadati</taxon>
        <taxon>Pseudomonadota</taxon>
        <taxon>Gammaproteobacteria</taxon>
        <taxon>Alteromonadales</taxon>
        <taxon>Alteromonadaceae</taxon>
        <taxon>Paraglaciecola</taxon>
    </lineage>
</organism>
<dbReference type="PANTHER" id="PTHR34475:SF1">
    <property type="entry name" value="CYTOSKELETON PROTEIN RODZ"/>
    <property type="match status" value="1"/>
</dbReference>
<feature type="region of interest" description="Disordered" evidence="1">
    <location>
        <begin position="211"/>
        <end position="230"/>
    </location>
</feature>
<evidence type="ECO:0000259" key="3">
    <source>
        <dbReference type="PROSITE" id="PS50943"/>
    </source>
</evidence>
<comment type="caution">
    <text evidence="4">The sequence shown here is derived from an EMBL/GenBank/DDBJ whole genome shotgun (WGS) entry which is preliminary data.</text>
</comment>
<reference evidence="4 5" key="1">
    <citation type="submission" date="2022-01" db="EMBL/GenBank/DDBJ databases">
        <title>Paraglaciecola sp. G1-23.</title>
        <authorList>
            <person name="Jin M.S."/>
            <person name="Han D.M."/>
            <person name="Kim H.M."/>
            <person name="Jeon C.O."/>
        </authorList>
    </citation>
    <scope>NUCLEOTIDE SEQUENCE [LARGE SCALE GENOMIC DNA]</scope>
    <source>
        <strain evidence="4 5">G1-23</strain>
    </source>
</reference>
<feature type="region of interest" description="Disordered" evidence="1">
    <location>
        <begin position="153"/>
        <end position="172"/>
    </location>
</feature>
<dbReference type="InterPro" id="IPR001387">
    <property type="entry name" value="Cro/C1-type_HTH"/>
</dbReference>
<dbReference type="Pfam" id="PF13413">
    <property type="entry name" value="HTH_25"/>
    <property type="match status" value="1"/>
</dbReference>
<evidence type="ECO:0000313" key="4">
    <source>
        <dbReference type="EMBL" id="MCF2946575.1"/>
    </source>
</evidence>
<dbReference type="Pfam" id="PF13464">
    <property type="entry name" value="RodZ_C"/>
    <property type="match status" value="1"/>
</dbReference>
<sequence length="339" mass="37245">MSEEQQEVVIPGPGEILKKAREAAGLSTEDIASKIRLKNTLIQDIEQDNYDINISLTFIKGYLKLYAKQVDVSESEIVDAFEKHNTQKKEPAKLQSFSRKFSHQANDDKLMLVTYLIVAVVIALVVVWWFQQGDDENKVSSFLSNTSKTIENKISNQPNKQPEVETEPATELKNSSVISVIAKTTDSLAQETQDLVTDSTIDGLEPTEIVGSIDNTTELNPSESNEPEPEAIESASLTAQTAELDESEVSELNTSFAEPVELIFEFADNCWMNLADATGENIAYGVKVKGRVMPVTGIPPFEVTLGAPEVVKISYAGKPVDMSFIVPGRSAKFALPRAE</sequence>
<protein>
    <submittedName>
        <fullName evidence="4">DUF4115 domain-containing protein</fullName>
    </submittedName>
</protein>
<evidence type="ECO:0000313" key="5">
    <source>
        <dbReference type="Proteomes" id="UP001521137"/>
    </source>
</evidence>
<dbReference type="Gene3D" id="1.10.260.40">
    <property type="entry name" value="lambda repressor-like DNA-binding domains"/>
    <property type="match status" value="1"/>
</dbReference>
<evidence type="ECO:0000256" key="1">
    <source>
        <dbReference type="SAM" id="MobiDB-lite"/>
    </source>
</evidence>
<feature type="domain" description="HTH cro/C1-type" evidence="3">
    <location>
        <begin position="17"/>
        <end position="56"/>
    </location>
</feature>
<feature type="transmembrane region" description="Helical" evidence="2">
    <location>
        <begin position="110"/>
        <end position="130"/>
    </location>
</feature>
<keyword evidence="2" id="KW-0472">Membrane</keyword>
<accession>A0ABS9D299</accession>
<dbReference type="EMBL" id="JAKGAS010000001">
    <property type="protein sequence ID" value="MCF2946575.1"/>
    <property type="molecule type" value="Genomic_DNA"/>
</dbReference>
<evidence type="ECO:0000256" key="2">
    <source>
        <dbReference type="SAM" id="Phobius"/>
    </source>
</evidence>
<dbReference type="InterPro" id="IPR010982">
    <property type="entry name" value="Lambda_DNA-bd_dom_sf"/>
</dbReference>
<dbReference type="SMART" id="SM00530">
    <property type="entry name" value="HTH_XRE"/>
    <property type="match status" value="1"/>
</dbReference>
<keyword evidence="5" id="KW-1185">Reference proteome</keyword>